<reference evidence="3 4" key="1">
    <citation type="submission" date="2013-03" db="EMBL/GenBank/DDBJ databases">
        <title>Draft genome sequence of Gracibacillus halophilus YIM-C55.5, a moderately halophilic and thermophilic organism from the Xiaochaidamu salt lake.</title>
        <authorList>
            <person name="Sugumar T."/>
            <person name="Polireddy D.R."/>
            <person name="Antony A."/>
            <person name="Madhava Y.R."/>
            <person name="Sivakumar N."/>
        </authorList>
    </citation>
    <scope>NUCLEOTIDE SEQUENCE [LARGE SCALE GENOMIC DNA]</scope>
    <source>
        <strain evidence="3 4">YIM-C55.5</strain>
    </source>
</reference>
<dbReference type="PATRIC" id="fig|1308866.3.peg.1716"/>
<evidence type="ECO:0000256" key="1">
    <source>
        <dbReference type="SAM" id="MobiDB-lite"/>
    </source>
</evidence>
<dbReference type="STRING" id="1308866.J416_08469"/>
<keyword evidence="2" id="KW-0732">Signal</keyword>
<dbReference type="PROSITE" id="PS51257">
    <property type="entry name" value="PROKAR_LIPOPROTEIN"/>
    <property type="match status" value="1"/>
</dbReference>
<protein>
    <submittedName>
        <fullName evidence="3">Family 5 extracellular solute-binding protein</fullName>
    </submittedName>
</protein>
<dbReference type="Proteomes" id="UP000012283">
    <property type="component" value="Unassembled WGS sequence"/>
</dbReference>
<dbReference type="AlphaFoldDB" id="N4W9A7"/>
<feature type="region of interest" description="Disordered" evidence="1">
    <location>
        <begin position="29"/>
        <end position="49"/>
    </location>
</feature>
<evidence type="ECO:0000256" key="2">
    <source>
        <dbReference type="SAM" id="SignalP"/>
    </source>
</evidence>
<feature type="chain" id="PRO_5004122681" evidence="2">
    <location>
        <begin position="30"/>
        <end position="140"/>
    </location>
</feature>
<dbReference type="EMBL" id="APML01000028">
    <property type="protein sequence ID" value="ENH96868.1"/>
    <property type="molecule type" value="Genomic_DNA"/>
</dbReference>
<evidence type="ECO:0000313" key="4">
    <source>
        <dbReference type="Proteomes" id="UP000012283"/>
    </source>
</evidence>
<dbReference type="RefSeq" id="WP_003468236.1">
    <property type="nucleotide sequence ID" value="NZ_APML01000028.1"/>
</dbReference>
<accession>N4W9A7</accession>
<feature type="signal peptide" evidence="2">
    <location>
        <begin position="1"/>
        <end position="29"/>
    </location>
</feature>
<comment type="caution">
    <text evidence="3">The sequence shown here is derived from an EMBL/GenBank/DDBJ whole genome shotgun (WGS) entry which is preliminary data.</text>
</comment>
<keyword evidence="4" id="KW-1185">Reference proteome</keyword>
<evidence type="ECO:0000313" key="3">
    <source>
        <dbReference type="EMBL" id="ENH96868.1"/>
    </source>
</evidence>
<proteinExistence type="predicted"/>
<gene>
    <name evidence="3" type="ORF">J416_08469</name>
</gene>
<sequence length="140" mass="15712">MKTKLFSFLSILFLVLVLTACMGTSEELASNESEQSAEAKETESVNKVSAEEITSYSQAPELEELVESGELEPLEERMPVAEDIMVEGVEEEIGVYGGALRMPWKGQMMSGQSVNQQRRLSFGFRKMETKSYLTLRRDTT</sequence>
<name>N4W9A7_9BACI</name>
<organism evidence="3 4">
    <name type="scientific">Gracilibacillus halophilus YIM-C55.5</name>
    <dbReference type="NCBI Taxonomy" id="1308866"/>
    <lineage>
        <taxon>Bacteria</taxon>
        <taxon>Bacillati</taxon>
        <taxon>Bacillota</taxon>
        <taxon>Bacilli</taxon>
        <taxon>Bacillales</taxon>
        <taxon>Bacillaceae</taxon>
        <taxon>Gracilibacillus</taxon>
    </lineage>
</organism>